<proteinExistence type="predicted"/>
<evidence type="ECO:0000256" key="1">
    <source>
        <dbReference type="SAM" id="MobiDB-lite"/>
    </source>
</evidence>
<feature type="compositionally biased region" description="Basic and acidic residues" evidence="1">
    <location>
        <begin position="32"/>
        <end position="47"/>
    </location>
</feature>
<evidence type="ECO:0000313" key="2">
    <source>
        <dbReference type="EMBL" id="TNN51669.1"/>
    </source>
</evidence>
<protein>
    <submittedName>
        <fullName evidence="2">Uncharacterized protein</fullName>
    </submittedName>
</protein>
<accession>A0A4Z2GE82</accession>
<name>A0A4Z2GE82_9TELE</name>
<gene>
    <name evidence="2" type="ORF">EYF80_038139</name>
</gene>
<organism evidence="2 3">
    <name type="scientific">Liparis tanakae</name>
    <name type="common">Tanaka's snailfish</name>
    <dbReference type="NCBI Taxonomy" id="230148"/>
    <lineage>
        <taxon>Eukaryota</taxon>
        <taxon>Metazoa</taxon>
        <taxon>Chordata</taxon>
        <taxon>Craniata</taxon>
        <taxon>Vertebrata</taxon>
        <taxon>Euteleostomi</taxon>
        <taxon>Actinopterygii</taxon>
        <taxon>Neopterygii</taxon>
        <taxon>Teleostei</taxon>
        <taxon>Neoteleostei</taxon>
        <taxon>Acanthomorphata</taxon>
        <taxon>Eupercaria</taxon>
        <taxon>Perciformes</taxon>
        <taxon>Cottioidei</taxon>
        <taxon>Cottales</taxon>
        <taxon>Liparidae</taxon>
        <taxon>Liparis</taxon>
    </lineage>
</organism>
<comment type="caution">
    <text evidence="2">The sequence shown here is derived from an EMBL/GenBank/DDBJ whole genome shotgun (WGS) entry which is preliminary data.</text>
</comment>
<feature type="region of interest" description="Disordered" evidence="1">
    <location>
        <begin position="29"/>
        <end position="50"/>
    </location>
</feature>
<reference evidence="2 3" key="1">
    <citation type="submission" date="2019-03" db="EMBL/GenBank/DDBJ databases">
        <title>First draft genome of Liparis tanakae, snailfish: a comprehensive survey of snailfish specific genes.</title>
        <authorList>
            <person name="Kim W."/>
            <person name="Song I."/>
            <person name="Jeong J.-H."/>
            <person name="Kim D."/>
            <person name="Kim S."/>
            <person name="Ryu S."/>
            <person name="Song J.Y."/>
            <person name="Lee S.K."/>
        </authorList>
    </citation>
    <scope>NUCLEOTIDE SEQUENCE [LARGE SCALE GENOMIC DNA]</scope>
    <source>
        <tissue evidence="2">Muscle</tissue>
    </source>
</reference>
<evidence type="ECO:0000313" key="3">
    <source>
        <dbReference type="Proteomes" id="UP000314294"/>
    </source>
</evidence>
<feature type="compositionally biased region" description="Polar residues" evidence="1">
    <location>
        <begin position="238"/>
        <end position="247"/>
    </location>
</feature>
<dbReference type="AlphaFoldDB" id="A0A4Z2GE82"/>
<dbReference type="Proteomes" id="UP000314294">
    <property type="component" value="Unassembled WGS sequence"/>
</dbReference>
<feature type="region of interest" description="Disordered" evidence="1">
    <location>
        <begin position="238"/>
        <end position="283"/>
    </location>
</feature>
<dbReference type="EMBL" id="SRLO01000574">
    <property type="protein sequence ID" value="TNN51669.1"/>
    <property type="molecule type" value="Genomic_DNA"/>
</dbReference>
<sequence>MTYGIAEPCHASGHYLCFMMRSSLASLRKPRNKTDKRIRDSMERTGSKELGAGGDHAGIIDSGAGVLPSILGCHVVDLQRVVRNWADSPVLTDTSSGFSTNAGLAAAEEKRNFLTPCTVQGLIGDMVGADDVGLWVSNGGATVQDRHLPLCHLHVTGLQTELLLQHCNNRVGVKACLQSVCFRDSPFLRCGLLLWGVCWCPTPWRTCSLTRLLDPPSGPDSVGHASWHSPLCENSAQVQNQDTQRSHAPTRIFSPRPGTPYCSSATPSMPPVKSEVAPRTCNM</sequence>
<keyword evidence="3" id="KW-1185">Reference proteome</keyword>